<comment type="similarity">
    <text evidence="1">Belongs to the enoyl-CoA hydratase/isomerase family.</text>
</comment>
<protein>
    <submittedName>
        <fullName evidence="2">Enoyl-CoA hydratase</fullName>
    </submittedName>
</protein>
<dbReference type="PANTHER" id="PTHR11941">
    <property type="entry name" value="ENOYL-COA HYDRATASE-RELATED"/>
    <property type="match status" value="1"/>
</dbReference>
<accession>A0A553H468</accession>
<dbReference type="OrthoDB" id="4608673at2"/>
<sequence>MNVDDSRELVQQRHGDVVWLVFNRPHALNAMSPAMEAEMTAVFQALATDASVKGLVLIGATGTRPAFMAGADFGALESATTREEFLDLEGHSEALIQALEALPFPTLAAIAGPCVGGGALIAAACDVRLITPSARFGFPIARTVGNCLSALNYQRLIDLFGPARTREMVFSAKLLDAPALMASGAFRELVAEDDLVAAAHRASAQLEALAPLTLWATKTVLRRLRDTQVAGVADEDVLLRCYQSSDFREGISAFQEKRRPQWSGA</sequence>
<comment type="caution">
    <text evidence="2">The sequence shown here is derived from an EMBL/GenBank/DDBJ whole genome shotgun (WGS) entry which is preliminary data.</text>
</comment>
<dbReference type="RefSeq" id="WP_143486176.1">
    <property type="nucleotide sequence ID" value="NZ_VJOY01000001.1"/>
</dbReference>
<proteinExistence type="inferred from homology"/>
<keyword evidence="3" id="KW-1185">Reference proteome</keyword>
<dbReference type="GO" id="GO:0006635">
    <property type="term" value="P:fatty acid beta-oxidation"/>
    <property type="evidence" value="ECO:0007669"/>
    <property type="project" value="TreeGrafter"/>
</dbReference>
<dbReference type="InterPro" id="IPR029045">
    <property type="entry name" value="ClpP/crotonase-like_dom_sf"/>
</dbReference>
<dbReference type="GO" id="GO:0003824">
    <property type="term" value="F:catalytic activity"/>
    <property type="evidence" value="ECO:0007669"/>
    <property type="project" value="UniProtKB-ARBA"/>
</dbReference>
<dbReference type="SUPFAM" id="SSF52096">
    <property type="entry name" value="ClpP/crotonase"/>
    <property type="match status" value="1"/>
</dbReference>
<organism evidence="2 3">
    <name type="scientific">Pseudomonas mangiferae</name>
    <dbReference type="NCBI Taxonomy" id="2593654"/>
    <lineage>
        <taxon>Bacteria</taxon>
        <taxon>Pseudomonadati</taxon>
        <taxon>Pseudomonadota</taxon>
        <taxon>Gammaproteobacteria</taxon>
        <taxon>Pseudomonadales</taxon>
        <taxon>Pseudomonadaceae</taxon>
        <taxon>Pseudomonas</taxon>
    </lineage>
</organism>
<dbReference type="EMBL" id="VJOY01000001">
    <property type="protein sequence ID" value="TRX76545.1"/>
    <property type="molecule type" value="Genomic_DNA"/>
</dbReference>
<evidence type="ECO:0000256" key="1">
    <source>
        <dbReference type="ARBA" id="ARBA00005254"/>
    </source>
</evidence>
<dbReference type="CDD" id="cd06558">
    <property type="entry name" value="crotonase-like"/>
    <property type="match status" value="1"/>
</dbReference>
<evidence type="ECO:0000313" key="3">
    <source>
        <dbReference type="Proteomes" id="UP000315235"/>
    </source>
</evidence>
<dbReference type="PANTHER" id="PTHR11941:SF54">
    <property type="entry name" value="ENOYL-COA HYDRATASE, MITOCHONDRIAL"/>
    <property type="match status" value="1"/>
</dbReference>
<dbReference type="NCBIfam" id="NF004796">
    <property type="entry name" value="PRK06144.1"/>
    <property type="match status" value="1"/>
</dbReference>
<name>A0A553H468_9PSED</name>
<dbReference type="InterPro" id="IPR001753">
    <property type="entry name" value="Enoyl-CoA_hydra/iso"/>
</dbReference>
<dbReference type="AlphaFoldDB" id="A0A553H468"/>
<reference evidence="2 3" key="1">
    <citation type="submission" date="2019-07" db="EMBL/GenBank/DDBJ databases">
        <title>Pseudomonas mangiferae sp. nov., isolated from bark of mango tree in Thailand.</title>
        <authorList>
            <person name="Srisuk N."/>
            <person name="Anurat P."/>
        </authorList>
    </citation>
    <scope>NUCLEOTIDE SEQUENCE [LARGE SCALE GENOMIC DNA]</scope>
    <source>
        <strain evidence="2 3">DMKU_BBB3-04</strain>
    </source>
</reference>
<dbReference type="Gene3D" id="3.90.226.10">
    <property type="entry name" value="2-enoyl-CoA Hydratase, Chain A, domain 1"/>
    <property type="match status" value="1"/>
</dbReference>
<dbReference type="Proteomes" id="UP000315235">
    <property type="component" value="Unassembled WGS sequence"/>
</dbReference>
<dbReference type="Pfam" id="PF00378">
    <property type="entry name" value="ECH_1"/>
    <property type="match status" value="1"/>
</dbReference>
<evidence type="ECO:0000313" key="2">
    <source>
        <dbReference type="EMBL" id="TRX76545.1"/>
    </source>
</evidence>
<gene>
    <name evidence="2" type="ORF">FM069_00540</name>
</gene>